<gene>
    <name evidence="2" type="ORF">BCR44DRAFT_54012</name>
</gene>
<name>A0A1Y2HQ35_9FUNG</name>
<organism evidence="2 3">
    <name type="scientific">Catenaria anguillulae PL171</name>
    <dbReference type="NCBI Taxonomy" id="765915"/>
    <lineage>
        <taxon>Eukaryota</taxon>
        <taxon>Fungi</taxon>
        <taxon>Fungi incertae sedis</taxon>
        <taxon>Blastocladiomycota</taxon>
        <taxon>Blastocladiomycetes</taxon>
        <taxon>Blastocladiales</taxon>
        <taxon>Catenariaceae</taxon>
        <taxon>Catenaria</taxon>
    </lineage>
</organism>
<proteinExistence type="predicted"/>
<sequence length="295" mass="30991">MSLLEDLGAKGAPSRLLYDDEFEGPEAPSADPTSQAATQPKVDPTTIFPWTAASVTAALPSITTLMIAVDSLAATLTRAFAESLNTGKPAPKLGELRVSYPQPYAANRSSEPITSALPVHLVTTTAIASVSLDTLTTFPAELHTALITSLVSATKPKRILALTSGSLNTLPRTVRYDMDDDRARVLALRNHLFTLTSESSSKHIAPTMPAPMTLADLSAAALVQGTLASLPASVVALYLPHVRGAPEVTLAAMKEWSAAIQAELGAEVKINVDAVAKKAEALGAEQAAKFHPMYL</sequence>
<dbReference type="AlphaFoldDB" id="A0A1Y2HQ35"/>
<evidence type="ECO:0000256" key="1">
    <source>
        <dbReference type="SAM" id="MobiDB-lite"/>
    </source>
</evidence>
<evidence type="ECO:0000313" key="3">
    <source>
        <dbReference type="Proteomes" id="UP000193411"/>
    </source>
</evidence>
<feature type="region of interest" description="Disordered" evidence="1">
    <location>
        <begin position="19"/>
        <end position="41"/>
    </location>
</feature>
<dbReference type="Proteomes" id="UP000193411">
    <property type="component" value="Unassembled WGS sequence"/>
</dbReference>
<keyword evidence="3" id="KW-1185">Reference proteome</keyword>
<dbReference type="EMBL" id="MCFL01000015">
    <property type="protein sequence ID" value="ORZ36715.1"/>
    <property type="molecule type" value="Genomic_DNA"/>
</dbReference>
<protein>
    <submittedName>
        <fullName evidence="2">Uncharacterized protein</fullName>
    </submittedName>
</protein>
<accession>A0A1Y2HQ35</accession>
<evidence type="ECO:0000313" key="2">
    <source>
        <dbReference type="EMBL" id="ORZ36715.1"/>
    </source>
</evidence>
<dbReference type="OrthoDB" id="5561256at2759"/>
<reference evidence="2 3" key="1">
    <citation type="submission" date="2016-07" db="EMBL/GenBank/DDBJ databases">
        <title>Pervasive Adenine N6-methylation of Active Genes in Fungi.</title>
        <authorList>
            <consortium name="DOE Joint Genome Institute"/>
            <person name="Mondo S.J."/>
            <person name="Dannebaum R.O."/>
            <person name="Kuo R.C."/>
            <person name="Labutti K."/>
            <person name="Haridas S."/>
            <person name="Kuo A."/>
            <person name="Salamov A."/>
            <person name="Ahrendt S.R."/>
            <person name="Lipzen A."/>
            <person name="Sullivan W."/>
            <person name="Andreopoulos W.B."/>
            <person name="Clum A."/>
            <person name="Lindquist E."/>
            <person name="Daum C."/>
            <person name="Ramamoorthy G.K."/>
            <person name="Gryganskyi A."/>
            <person name="Culley D."/>
            <person name="Magnuson J.K."/>
            <person name="James T.Y."/>
            <person name="O'Malley M.A."/>
            <person name="Stajich J.E."/>
            <person name="Spatafora J.W."/>
            <person name="Visel A."/>
            <person name="Grigoriev I.V."/>
        </authorList>
    </citation>
    <scope>NUCLEOTIDE SEQUENCE [LARGE SCALE GENOMIC DNA]</scope>
    <source>
        <strain evidence="2 3">PL171</strain>
    </source>
</reference>
<comment type="caution">
    <text evidence="2">The sequence shown here is derived from an EMBL/GenBank/DDBJ whole genome shotgun (WGS) entry which is preliminary data.</text>
</comment>